<dbReference type="PANTHER" id="PTHR11785:SF353">
    <property type="entry name" value="METHIONINE TRANSPORTER (EUROFUNG)"/>
    <property type="match status" value="1"/>
</dbReference>
<name>A0AAD6Z999_9AGAR</name>
<proteinExistence type="predicted"/>
<evidence type="ECO:0000256" key="5">
    <source>
        <dbReference type="SAM" id="MobiDB-lite"/>
    </source>
</evidence>
<keyword evidence="3 6" id="KW-1133">Transmembrane helix</keyword>
<dbReference type="AlphaFoldDB" id="A0AAD6Z999"/>
<dbReference type="PANTHER" id="PTHR11785">
    <property type="entry name" value="AMINO ACID TRANSPORTER"/>
    <property type="match status" value="1"/>
</dbReference>
<feature type="region of interest" description="Disordered" evidence="5">
    <location>
        <begin position="1"/>
        <end position="36"/>
    </location>
</feature>
<feature type="transmembrane region" description="Helical" evidence="6">
    <location>
        <begin position="215"/>
        <end position="235"/>
    </location>
</feature>
<reference evidence="7" key="1">
    <citation type="submission" date="2023-03" db="EMBL/GenBank/DDBJ databases">
        <title>Massive genome expansion in bonnet fungi (Mycena s.s.) driven by repeated elements and novel gene families across ecological guilds.</title>
        <authorList>
            <consortium name="Lawrence Berkeley National Laboratory"/>
            <person name="Harder C.B."/>
            <person name="Miyauchi S."/>
            <person name="Viragh M."/>
            <person name="Kuo A."/>
            <person name="Thoen E."/>
            <person name="Andreopoulos B."/>
            <person name="Lu D."/>
            <person name="Skrede I."/>
            <person name="Drula E."/>
            <person name="Henrissat B."/>
            <person name="Morin E."/>
            <person name="Kohler A."/>
            <person name="Barry K."/>
            <person name="LaButti K."/>
            <person name="Morin E."/>
            <person name="Salamov A."/>
            <person name="Lipzen A."/>
            <person name="Mereny Z."/>
            <person name="Hegedus B."/>
            <person name="Baldrian P."/>
            <person name="Stursova M."/>
            <person name="Weitz H."/>
            <person name="Taylor A."/>
            <person name="Grigoriev I.V."/>
            <person name="Nagy L.G."/>
            <person name="Martin F."/>
            <person name="Kauserud H."/>
        </authorList>
    </citation>
    <scope>NUCLEOTIDE SEQUENCE</scope>
    <source>
        <strain evidence="7">CBHHK002</strain>
    </source>
</reference>
<feature type="transmembrane region" description="Helical" evidence="6">
    <location>
        <begin position="400"/>
        <end position="417"/>
    </location>
</feature>
<comment type="caution">
    <text evidence="7">The sequence shown here is derived from an EMBL/GenBank/DDBJ whole genome shotgun (WGS) entry which is preliminary data.</text>
</comment>
<dbReference type="Gene3D" id="1.20.1740.10">
    <property type="entry name" value="Amino acid/polyamine transporter I"/>
    <property type="match status" value="1"/>
</dbReference>
<evidence type="ECO:0000313" key="7">
    <source>
        <dbReference type="EMBL" id="KAJ7311772.1"/>
    </source>
</evidence>
<dbReference type="PIRSF" id="PIRSF006060">
    <property type="entry name" value="AA_transporter"/>
    <property type="match status" value="1"/>
</dbReference>
<dbReference type="GO" id="GO:0015179">
    <property type="term" value="F:L-amino acid transmembrane transporter activity"/>
    <property type="evidence" value="ECO:0007669"/>
    <property type="project" value="TreeGrafter"/>
</dbReference>
<keyword evidence="8" id="KW-1185">Reference proteome</keyword>
<dbReference type="InterPro" id="IPR002293">
    <property type="entry name" value="AA/rel_permease1"/>
</dbReference>
<organism evidence="7 8">
    <name type="scientific">Mycena albidolilacea</name>
    <dbReference type="NCBI Taxonomy" id="1033008"/>
    <lineage>
        <taxon>Eukaryota</taxon>
        <taxon>Fungi</taxon>
        <taxon>Dikarya</taxon>
        <taxon>Basidiomycota</taxon>
        <taxon>Agaricomycotina</taxon>
        <taxon>Agaricomycetes</taxon>
        <taxon>Agaricomycetidae</taxon>
        <taxon>Agaricales</taxon>
        <taxon>Marasmiineae</taxon>
        <taxon>Mycenaceae</taxon>
        <taxon>Mycena</taxon>
    </lineage>
</organism>
<dbReference type="EMBL" id="JARIHO010000074">
    <property type="protein sequence ID" value="KAJ7311772.1"/>
    <property type="molecule type" value="Genomic_DNA"/>
</dbReference>
<sequence>MSFSTPPPAELSRRPSSNGSEKHLSDEKHTSEKNGVETASDIDVSRVVSNPGGAPTEVVSALGRNVGWLSVVFLNINNMIGTGVFSTAGSLLKGLGSPGLVLIFWLVGIVIAYAGLALYLELASMFPHRAGAEVVYLEQAYRRPKYFFPAAFAAITVILEFSAGNSIVCANYLLYSAGNDAPTQWLTRGVAVAAYTVAAGLVLSSTKWSLRLVNLVGFLKTITLVFISITGFVVLSGKTRVVDPHANFHDSFKGSTSSGNNIANALVKVNYAFSGYTNSINMINEIENPVQTVRSASSAALGLVSVLYVLANVAYFAAVPAETIKKSGTLVAGLFFTNVFGRHAGARIFPALVSLSAFGNLMAVLQGQSRVIREIARQGILPYPAFWVSTRPFGTPLAPVLLKWILTVIVIIAPPAGDAFSFLVDLQSYPGNVFSFATAIAVFVLRRRRLRENQPDHEYHAWNIALIFSCLVNVFLLIMPWYPPAGGRNGGDVSFWYATYCAVGLAILFVAFLYWALWIIVIPKLREYKLIEETVVLPDGSAYNQLTKVFDRADR</sequence>
<dbReference type="Pfam" id="PF13520">
    <property type="entry name" value="AA_permease_2"/>
    <property type="match status" value="1"/>
</dbReference>
<comment type="subcellular location">
    <subcellularLocation>
        <location evidence="1">Membrane</location>
        <topology evidence="1">Multi-pass membrane protein</topology>
    </subcellularLocation>
</comment>
<evidence type="ECO:0000256" key="4">
    <source>
        <dbReference type="ARBA" id="ARBA00023136"/>
    </source>
</evidence>
<evidence type="ECO:0000256" key="6">
    <source>
        <dbReference type="SAM" id="Phobius"/>
    </source>
</evidence>
<keyword evidence="4 6" id="KW-0472">Membrane</keyword>
<dbReference type="GO" id="GO:0016020">
    <property type="term" value="C:membrane"/>
    <property type="evidence" value="ECO:0007669"/>
    <property type="project" value="UniProtKB-SubCell"/>
</dbReference>
<accession>A0AAD6Z999</accession>
<dbReference type="Proteomes" id="UP001218218">
    <property type="component" value="Unassembled WGS sequence"/>
</dbReference>
<feature type="transmembrane region" description="Helical" evidence="6">
    <location>
        <begin position="146"/>
        <end position="173"/>
    </location>
</feature>
<dbReference type="FunFam" id="1.20.1740.10:FF:000025">
    <property type="entry name" value="High-affinity methionine permease"/>
    <property type="match status" value="1"/>
</dbReference>
<keyword evidence="2 6" id="KW-0812">Transmembrane</keyword>
<protein>
    <submittedName>
        <fullName evidence="7">High affinity methionine permease</fullName>
    </submittedName>
</protein>
<feature type="transmembrane region" description="Helical" evidence="6">
    <location>
        <begin position="66"/>
        <end position="88"/>
    </location>
</feature>
<feature type="transmembrane region" description="Helical" evidence="6">
    <location>
        <begin position="185"/>
        <end position="203"/>
    </location>
</feature>
<feature type="transmembrane region" description="Helical" evidence="6">
    <location>
        <begin position="299"/>
        <end position="318"/>
    </location>
</feature>
<evidence type="ECO:0000256" key="2">
    <source>
        <dbReference type="ARBA" id="ARBA00022692"/>
    </source>
</evidence>
<evidence type="ECO:0000313" key="8">
    <source>
        <dbReference type="Proteomes" id="UP001218218"/>
    </source>
</evidence>
<feature type="transmembrane region" description="Helical" evidence="6">
    <location>
        <begin position="459"/>
        <end position="482"/>
    </location>
</feature>
<evidence type="ECO:0000256" key="1">
    <source>
        <dbReference type="ARBA" id="ARBA00004141"/>
    </source>
</evidence>
<feature type="transmembrane region" description="Helical" evidence="6">
    <location>
        <begin position="494"/>
        <end position="521"/>
    </location>
</feature>
<dbReference type="InterPro" id="IPR050598">
    <property type="entry name" value="AminoAcid_Transporter"/>
</dbReference>
<feature type="compositionally biased region" description="Basic and acidic residues" evidence="5">
    <location>
        <begin position="20"/>
        <end position="35"/>
    </location>
</feature>
<gene>
    <name evidence="7" type="ORF">DFH08DRAFT_717997</name>
</gene>
<feature type="transmembrane region" description="Helical" evidence="6">
    <location>
        <begin position="100"/>
        <end position="120"/>
    </location>
</feature>
<feature type="transmembrane region" description="Helical" evidence="6">
    <location>
        <begin position="429"/>
        <end position="447"/>
    </location>
</feature>
<evidence type="ECO:0000256" key="3">
    <source>
        <dbReference type="ARBA" id="ARBA00022989"/>
    </source>
</evidence>